<dbReference type="OrthoDB" id="690068at2759"/>
<dbReference type="Proteomes" id="UP000054549">
    <property type="component" value="Unassembled WGS sequence"/>
</dbReference>
<dbReference type="InParanoid" id="A0A0C2X7Y5"/>
<dbReference type="InterPro" id="IPR036638">
    <property type="entry name" value="HLH_DNA-bd_sf"/>
</dbReference>
<dbReference type="Pfam" id="PF00010">
    <property type="entry name" value="HLH"/>
    <property type="match status" value="1"/>
</dbReference>
<feature type="compositionally biased region" description="Low complexity" evidence="6">
    <location>
        <begin position="428"/>
        <end position="454"/>
    </location>
</feature>
<feature type="compositionally biased region" description="Polar residues" evidence="6">
    <location>
        <begin position="476"/>
        <end position="491"/>
    </location>
</feature>
<evidence type="ECO:0000256" key="6">
    <source>
        <dbReference type="SAM" id="MobiDB-lite"/>
    </source>
</evidence>
<reference evidence="8 9" key="1">
    <citation type="submission" date="2014-04" db="EMBL/GenBank/DDBJ databases">
        <title>Evolutionary Origins and Diversification of the Mycorrhizal Mutualists.</title>
        <authorList>
            <consortium name="DOE Joint Genome Institute"/>
            <consortium name="Mycorrhizal Genomics Consortium"/>
            <person name="Kohler A."/>
            <person name="Kuo A."/>
            <person name="Nagy L.G."/>
            <person name="Floudas D."/>
            <person name="Copeland A."/>
            <person name="Barry K.W."/>
            <person name="Cichocki N."/>
            <person name="Veneault-Fourrey C."/>
            <person name="LaButti K."/>
            <person name="Lindquist E.A."/>
            <person name="Lipzen A."/>
            <person name="Lundell T."/>
            <person name="Morin E."/>
            <person name="Murat C."/>
            <person name="Riley R."/>
            <person name="Ohm R."/>
            <person name="Sun H."/>
            <person name="Tunlid A."/>
            <person name="Henrissat B."/>
            <person name="Grigoriev I.V."/>
            <person name="Hibbett D.S."/>
            <person name="Martin F."/>
        </authorList>
    </citation>
    <scope>NUCLEOTIDE SEQUENCE [LARGE SCALE GENOMIC DNA]</scope>
    <source>
        <strain evidence="8 9">Koide BX008</strain>
    </source>
</reference>
<dbReference type="HOGENOM" id="CLU_483082_0_0_1"/>
<evidence type="ECO:0000256" key="4">
    <source>
        <dbReference type="ARBA" id="ARBA00023163"/>
    </source>
</evidence>
<keyword evidence="4" id="KW-0804">Transcription</keyword>
<organism evidence="8 9">
    <name type="scientific">Amanita muscaria (strain Koide BX008)</name>
    <dbReference type="NCBI Taxonomy" id="946122"/>
    <lineage>
        <taxon>Eukaryota</taxon>
        <taxon>Fungi</taxon>
        <taxon>Dikarya</taxon>
        <taxon>Basidiomycota</taxon>
        <taxon>Agaricomycotina</taxon>
        <taxon>Agaricomycetes</taxon>
        <taxon>Agaricomycetidae</taxon>
        <taxon>Agaricales</taxon>
        <taxon>Pluteineae</taxon>
        <taxon>Amanitaceae</taxon>
        <taxon>Amanita</taxon>
    </lineage>
</organism>
<dbReference type="GO" id="GO:0000981">
    <property type="term" value="F:DNA-binding transcription factor activity, RNA polymerase II-specific"/>
    <property type="evidence" value="ECO:0007669"/>
    <property type="project" value="TreeGrafter"/>
</dbReference>
<keyword evidence="9" id="KW-1185">Reference proteome</keyword>
<keyword evidence="5" id="KW-0539">Nucleus</keyword>
<dbReference type="PANTHER" id="PTHR45776:SF2">
    <property type="entry name" value="MIP04163P"/>
    <property type="match status" value="1"/>
</dbReference>
<feature type="compositionally biased region" description="Low complexity" evidence="6">
    <location>
        <begin position="120"/>
        <end position="145"/>
    </location>
</feature>
<dbReference type="PROSITE" id="PS50888">
    <property type="entry name" value="BHLH"/>
    <property type="match status" value="1"/>
</dbReference>
<dbReference type="SMART" id="SM00353">
    <property type="entry name" value="HLH"/>
    <property type="match status" value="1"/>
</dbReference>
<feature type="domain" description="BHLH" evidence="7">
    <location>
        <begin position="301"/>
        <end position="397"/>
    </location>
</feature>
<sequence length="564" mass="60197">MHFESELVYNLPHPQAHYHVPLRYDSSHPSYHFPTATTRQHTPSPVDSQFFHSRSGSSPGAATNGVGPTRTTRTRRTNSFGSTSPPPTLSTAHFATRPQAIVIPRSSNGHSHTNGGGSVGLSMSPLSPMSPTSPISASATSPSSTNHGHGHGGWYNIPTTSPDFSLSESLHSSGGYNNELYLPPVSALQHHHSSSKSDHFVSYANGSNNGVNNGNGMMNGVGGVNGVNGINGLSGFNGSPVSPPSLGLARGFGLNGVKTKKNGVKNGTMTTRTSTMARSTTTGLLTAQEKQALIANEKRRRRRESHNAVERRRRDNINDRISELATLIPECMLEVSGTNPIPGTSEEGGTLPSPLEASPQDASLSAKKEDSDAGCGGAMKANKGMILRKSVDYIRYLQQLVSVQGGRNRQLEAELKAYKTAAGVEGHSNSSASSSPSLGSSACSTSISTSSPATDAEDKSKDSINTQQQQQQQQQYRQSPPCNTTMNVHNGLDESSNGFGCLFNGFPNMSPEEDDSSTEEHDVDMCNVVDGERAESDEKSWRRDQCHPAPEKIKEELDLILMEA</sequence>
<feature type="region of interest" description="Disordered" evidence="6">
    <location>
        <begin position="103"/>
        <end position="151"/>
    </location>
</feature>
<evidence type="ECO:0000256" key="5">
    <source>
        <dbReference type="ARBA" id="ARBA00023242"/>
    </source>
</evidence>
<evidence type="ECO:0000259" key="7">
    <source>
        <dbReference type="PROSITE" id="PS50888"/>
    </source>
</evidence>
<feature type="compositionally biased region" description="Polar residues" evidence="6">
    <location>
        <begin position="78"/>
        <end position="91"/>
    </location>
</feature>
<dbReference type="GO" id="GO:0046983">
    <property type="term" value="F:protein dimerization activity"/>
    <property type="evidence" value="ECO:0007669"/>
    <property type="project" value="InterPro"/>
</dbReference>
<dbReference type="EMBL" id="KN818246">
    <property type="protein sequence ID" value="KIL64878.1"/>
    <property type="molecule type" value="Genomic_DNA"/>
</dbReference>
<feature type="region of interest" description="Disordered" evidence="6">
    <location>
        <begin position="422"/>
        <end position="491"/>
    </location>
</feature>
<evidence type="ECO:0000313" key="8">
    <source>
        <dbReference type="EMBL" id="KIL64878.1"/>
    </source>
</evidence>
<dbReference type="GO" id="GO:0000978">
    <property type="term" value="F:RNA polymerase II cis-regulatory region sequence-specific DNA binding"/>
    <property type="evidence" value="ECO:0007669"/>
    <property type="project" value="TreeGrafter"/>
</dbReference>
<evidence type="ECO:0000256" key="2">
    <source>
        <dbReference type="ARBA" id="ARBA00023015"/>
    </source>
</evidence>
<keyword evidence="2" id="KW-0805">Transcription regulation</keyword>
<name>A0A0C2X7Y5_AMAMK</name>
<feature type="region of interest" description="Disordered" evidence="6">
    <location>
        <begin position="31"/>
        <end position="91"/>
    </location>
</feature>
<comment type="subcellular location">
    <subcellularLocation>
        <location evidence="1">Nucleus</location>
    </subcellularLocation>
</comment>
<protein>
    <recommendedName>
        <fullName evidence="7">BHLH domain-containing protein</fullName>
    </recommendedName>
</protein>
<evidence type="ECO:0000313" key="9">
    <source>
        <dbReference type="Proteomes" id="UP000054549"/>
    </source>
</evidence>
<keyword evidence="3" id="KW-0238">DNA-binding</keyword>
<dbReference type="PANTHER" id="PTHR45776">
    <property type="entry name" value="MIP04163P"/>
    <property type="match status" value="1"/>
</dbReference>
<gene>
    <name evidence="8" type="ORF">M378DRAFT_178621</name>
</gene>
<feature type="compositionally biased region" description="Polar residues" evidence="6">
    <location>
        <begin position="35"/>
        <end position="61"/>
    </location>
</feature>
<dbReference type="InterPro" id="IPR011598">
    <property type="entry name" value="bHLH_dom"/>
</dbReference>
<feature type="region of interest" description="Disordered" evidence="6">
    <location>
        <begin position="335"/>
        <end position="379"/>
    </location>
</feature>
<evidence type="ECO:0000256" key="3">
    <source>
        <dbReference type="ARBA" id="ARBA00023125"/>
    </source>
</evidence>
<proteinExistence type="predicted"/>
<dbReference type="GO" id="GO:0005634">
    <property type="term" value="C:nucleus"/>
    <property type="evidence" value="ECO:0007669"/>
    <property type="project" value="UniProtKB-SubCell"/>
</dbReference>
<dbReference type="STRING" id="946122.A0A0C2X7Y5"/>
<dbReference type="AlphaFoldDB" id="A0A0C2X7Y5"/>
<evidence type="ECO:0000256" key="1">
    <source>
        <dbReference type="ARBA" id="ARBA00004123"/>
    </source>
</evidence>
<accession>A0A0C2X7Y5</accession>
<dbReference type="SUPFAM" id="SSF47459">
    <property type="entry name" value="HLH, helix-loop-helix DNA-binding domain"/>
    <property type="match status" value="1"/>
</dbReference>
<dbReference type="Gene3D" id="4.10.280.10">
    <property type="entry name" value="Helix-loop-helix DNA-binding domain"/>
    <property type="match status" value="1"/>
</dbReference>